<gene>
    <name evidence="1" type="ORF">BC10311_06217</name>
</gene>
<accession>A0AB37Z1L7</accession>
<evidence type="ECO:0000313" key="2">
    <source>
        <dbReference type="Proteomes" id="UP000195728"/>
    </source>
</evidence>
<evidence type="ECO:0000313" key="1">
    <source>
        <dbReference type="EMBL" id="SCC68946.1"/>
    </source>
</evidence>
<protein>
    <submittedName>
        <fullName evidence="1">Uncharacterized protein</fullName>
    </submittedName>
</protein>
<dbReference type="AlphaFoldDB" id="A0AB37Z1L7"/>
<comment type="caution">
    <text evidence="1">The sequence shown here is derived from an EMBL/GenBank/DDBJ whole genome shotgun (WGS) entry which is preliminary data.</text>
</comment>
<dbReference type="Proteomes" id="UP000195728">
    <property type="component" value="Unassembled WGS sequence"/>
</dbReference>
<organism evidence="1 2">
    <name type="scientific">Bacillus wiedmannii</name>
    <dbReference type="NCBI Taxonomy" id="1890302"/>
    <lineage>
        <taxon>Bacteria</taxon>
        <taxon>Bacillati</taxon>
        <taxon>Bacillota</taxon>
        <taxon>Bacilli</taxon>
        <taxon>Bacillales</taxon>
        <taxon>Bacillaceae</taxon>
        <taxon>Bacillus</taxon>
        <taxon>Bacillus cereus group</taxon>
    </lineage>
</organism>
<reference evidence="1 2" key="1">
    <citation type="submission" date="2016-08" db="EMBL/GenBank/DDBJ databases">
        <authorList>
            <person name="Loux V."/>
            <person name="Rue O."/>
        </authorList>
    </citation>
    <scope>NUCLEOTIDE SEQUENCE [LARGE SCALE GENOMIC DNA]</scope>
    <source>
        <strain evidence="1 2">WSBC_10311</strain>
    </source>
</reference>
<sequence>MAYETNFTAALIINGGLNGGKPM</sequence>
<proteinExistence type="predicted"/>
<name>A0AB37Z1L7_9BACI</name>
<dbReference type="EMBL" id="FMBG01000025">
    <property type="protein sequence ID" value="SCC68946.1"/>
    <property type="molecule type" value="Genomic_DNA"/>
</dbReference>